<dbReference type="InterPro" id="IPR000792">
    <property type="entry name" value="Tscrpt_reg_LuxR_C"/>
</dbReference>
<dbReference type="EMBL" id="JXDG01000053">
    <property type="protein sequence ID" value="KIH82372.1"/>
    <property type="molecule type" value="Genomic_DNA"/>
</dbReference>
<name>A0A0C2IBF3_9PSED</name>
<evidence type="ECO:0000256" key="2">
    <source>
        <dbReference type="ARBA" id="ARBA00023125"/>
    </source>
</evidence>
<gene>
    <name evidence="5" type="ORF">UCMB321_3836</name>
</gene>
<dbReference type="PANTHER" id="PTHR44688:SF16">
    <property type="entry name" value="DNA-BINDING TRANSCRIPTIONAL ACTIVATOR DEVR_DOSR"/>
    <property type="match status" value="1"/>
</dbReference>
<dbReference type="AlphaFoldDB" id="A0A0C2IBF3"/>
<dbReference type="Pfam" id="PF00196">
    <property type="entry name" value="GerE"/>
    <property type="match status" value="1"/>
</dbReference>
<comment type="caution">
    <text evidence="5">The sequence shown here is derived from an EMBL/GenBank/DDBJ whole genome shotgun (WGS) entry which is preliminary data.</text>
</comment>
<evidence type="ECO:0000313" key="5">
    <source>
        <dbReference type="EMBL" id="KIH82372.1"/>
    </source>
</evidence>
<dbReference type="Gene3D" id="1.10.10.10">
    <property type="entry name" value="Winged helix-like DNA-binding domain superfamily/Winged helix DNA-binding domain"/>
    <property type="match status" value="1"/>
</dbReference>
<sequence length="124" mass="13911">MMNVPEGLGAEAVHRVSCKVVDIADSRVRHKQEFIQPAKESSHVVVLPTLGKPRRCRLSKSKILSEKELEVLRWARAGKTVWEISVIRNVSEATVKFHLRNIYHKLGVSNRAHAVGEAVNRGLV</sequence>
<feature type="domain" description="HTH luxR-type" evidence="4">
    <location>
        <begin position="57"/>
        <end position="122"/>
    </location>
</feature>
<dbReference type="GO" id="GO:0003677">
    <property type="term" value="F:DNA binding"/>
    <property type="evidence" value="ECO:0007669"/>
    <property type="project" value="UniProtKB-KW"/>
</dbReference>
<keyword evidence="1" id="KW-0805">Transcription regulation</keyword>
<evidence type="ECO:0000259" key="4">
    <source>
        <dbReference type="PROSITE" id="PS50043"/>
    </source>
</evidence>
<dbReference type="InterPro" id="IPR016032">
    <property type="entry name" value="Sig_transdc_resp-reg_C-effctor"/>
</dbReference>
<dbReference type="STRING" id="226910.UCMB321_3836"/>
<dbReference type="GO" id="GO:0006355">
    <property type="term" value="P:regulation of DNA-templated transcription"/>
    <property type="evidence" value="ECO:0007669"/>
    <property type="project" value="InterPro"/>
</dbReference>
<reference evidence="5 6" key="1">
    <citation type="submission" date="2015-01" db="EMBL/GenBank/DDBJ databases">
        <title>Complete genome of Pseudomonas batumici UCM B-321 producer of the batumin antibiotic with strong antistaphilococcal and potential anticancer activity.</title>
        <authorList>
            <person name="Klochko V.V."/>
            <person name="Zelena L.B."/>
            <person name="Elena K.A."/>
            <person name="Reva O.N."/>
        </authorList>
    </citation>
    <scope>NUCLEOTIDE SEQUENCE [LARGE SCALE GENOMIC DNA]</scope>
    <source>
        <strain evidence="5 6">UCM B-321</strain>
    </source>
</reference>
<dbReference type="PRINTS" id="PR00038">
    <property type="entry name" value="HTHLUXR"/>
</dbReference>
<dbReference type="Proteomes" id="UP000031535">
    <property type="component" value="Unassembled WGS sequence"/>
</dbReference>
<evidence type="ECO:0000256" key="1">
    <source>
        <dbReference type="ARBA" id="ARBA00023015"/>
    </source>
</evidence>
<dbReference type="CDD" id="cd06170">
    <property type="entry name" value="LuxR_C_like"/>
    <property type="match status" value="1"/>
</dbReference>
<dbReference type="PANTHER" id="PTHR44688">
    <property type="entry name" value="DNA-BINDING TRANSCRIPTIONAL ACTIVATOR DEVR_DOSR"/>
    <property type="match status" value="1"/>
</dbReference>
<dbReference type="PROSITE" id="PS50043">
    <property type="entry name" value="HTH_LUXR_2"/>
    <property type="match status" value="1"/>
</dbReference>
<dbReference type="InterPro" id="IPR036388">
    <property type="entry name" value="WH-like_DNA-bd_sf"/>
</dbReference>
<organism evidence="5 6">
    <name type="scientific">Pseudomonas batumici</name>
    <dbReference type="NCBI Taxonomy" id="226910"/>
    <lineage>
        <taxon>Bacteria</taxon>
        <taxon>Pseudomonadati</taxon>
        <taxon>Pseudomonadota</taxon>
        <taxon>Gammaproteobacteria</taxon>
        <taxon>Pseudomonadales</taxon>
        <taxon>Pseudomonadaceae</taxon>
        <taxon>Pseudomonas</taxon>
    </lineage>
</organism>
<keyword evidence="3" id="KW-0804">Transcription</keyword>
<proteinExistence type="predicted"/>
<dbReference type="SMART" id="SM00421">
    <property type="entry name" value="HTH_LUXR"/>
    <property type="match status" value="1"/>
</dbReference>
<evidence type="ECO:0000313" key="6">
    <source>
        <dbReference type="Proteomes" id="UP000031535"/>
    </source>
</evidence>
<protein>
    <submittedName>
        <fullName evidence="5">Transcriptional regulator, LuxR family</fullName>
    </submittedName>
</protein>
<keyword evidence="6" id="KW-1185">Reference proteome</keyword>
<evidence type="ECO:0000256" key="3">
    <source>
        <dbReference type="ARBA" id="ARBA00023163"/>
    </source>
</evidence>
<accession>A0A0C2IBF3</accession>
<keyword evidence="2" id="KW-0238">DNA-binding</keyword>
<dbReference type="PATRIC" id="fig|226910.6.peg.3828"/>
<dbReference type="SUPFAM" id="SSF46894">
    <property type="entry name" value="C-terminal effector domain of the bipartite response regulators"/>
    <property type="match status" value="1"/>
</dbReference>